<dbReference type="Proteomes" id="UP001432322">
    <property type="component" value="Unassembled WGS sequence"/>
</dbReference>
<feature type="region of interest" description="Disordered" evidence="1">
    <location>
        <begin position="54"/>
        <end position="106"/>
    </location>
</feature>
<gene>
    <name evidence="3" type="ORF">PFISCL1PPCAC_22069</name>
</gene>
<name>A0AAV5WFV9_9BILA</name>
<evidence type="ECO:0000256" key="1">
    <source>
        <dbReference type="SAM" id="MobiDB-lite"/>
    </source>
</evidence>
<keyword evidence="2" id="KW-1133">Transmembrane helix</keyword>
<protein>
    <submittedName>
        <fullName evidence="3">Uncharacterized protein</fullName>
    </submittedName>
</protein>
<dbReference type="AlphaFoldDB" id="A0AAV5WFV9"/>
<evidence type="ECO:0000313" key="4">
    <source>
        <dbReference type="Proteomes" id="UP001432322"/>
    </source>
</evidence>
<sequence>SPHSYRNHSWAAVVVPLSPLVSMLDPSILWQLLYSLPLVLAVAYATIACSRQKAPSSQVSHSEDGEELSIRSKMAGASGMGKAPDLDIYDKDGKKIKNGKKNNKKAGFGFFGIKKGDMPKKPDDVNKIADTHDPNYKTLNAVKEGQGVFGEDKAGPKAPPDGAGMAEAQDPNYKT</sequence>
<keyword evidence="4" id="KW-1185">Reference proteome</keyword>
<organism evidence="3 4">
    <name type="scientific">Pristionchus fissidentatus</name>
    <dbReference type="NCBI Taxonomy" id="1538716"/>
    <lineage>
        <taxon>Eukaryota</taxon>
        <taxon>Metazoa</taxon>
        <taxon>Ecdysozoa</taxon>
        <taxon>Nematoda</taxon>
        <taxon>Chromadorea</taxon>
        <taxon>Rhabditida</taxon>
        <taxon>Rhabditina</taxon>
        <taxon>Diplogasteromorpha</taxon>
        <taxon>Diplogasteroidea</taxon>
        <taxon>Neodiplogasteridae</taxon>
        <taxon>Pristionchus</taxon>
    </lineage>
</organism>
<dbReference type="EMBL" id="BTSY01000005">
    <property type="protein sequence ID" value="GMT30772.1"/>
    <property type="molecule type" value="Genomic_DNA"/>
</dbReference>
<evidence type="ECO:0000313" key="3">
    <source>
        <dbReference type="EMBL" id="GMT30772.1"/>
    </source>
</evidence>
<feature type="non-terminal residue" evidence="3">
    <location>
        <position position="1"/>
    </location>
</feature>
<dbReference type="InterPro" id="IPR004296">
    <property type="entry name" value="DUF236"/>
</dbReference>
<proteinExistence type="predicted"/>
<feature type="transmembrane region" description="Helical" evidence="2">
    <location>
        <begin position="28"/>
        <end position="47"/>
    </location>
</feature>
<feature type="region of interest" description="Disordered" evidence="1">
    <location>
        <begin position="147"/>
        <end position="175"/>
    </location>
</feature>
<dbReference type="Pfam" id="PF03057">
    <property type="entry name" value="DUF236"/>
    <property type="match status" value="1"/>
</dbReference>
<evidence type="ECO:0000256" key="2">
    <source>
        <dbReference type="SAM" id="Phobius"/>
    </source>
</evidence>
<comment type="caution">
    <text evidence="3">The sequence shown here is derived from an EMBL/GenBank/DDBJ whole genome shotgun (WGS) entry which is preliminary data.</text>
</comment>
<accession>A0AAV5WFV9</accession>
<feature type="non-terminal residue" evidence="3">
    <location>
        <position position="175"/>
    </location>
</feature>
<reference evidence="3" key="1">
    <citation type="submission" date="2023-10" db="EMBL/GenBank/DDBJ databases">
        <title>Genome assembly of Pristionchus species.</title>
        <authorList>
            <person name="Yoshida K."/>
            <person name="Sommer R.J."/>
        </authorList>
    </citation>
    <scope>NUCLEOTIDE SEQUENCE</scope>
    <source>
        <strain evidence="3">RS5133</strain>
    </source>
</reference>
<keyword evidence="2" id="KW-0472">Membrane</keyword>
<keyword evidence="2" id="KW-0812">Transmembrane</keyword>
<feature type="compositionally biased region" description="Basic and acidic residues" evidence="1">
    <location>
        <begin position="84"/>
        <end position="95"/>
    </location>
</feature>